<dbReference type="EMBL" id="LSSK01000666">
    <property type="protein sequence ID" value="OMH82427.1"/>
    <property type="molecule type" value="Genomic_DNA"/>
</dbReference>
<dbReference type="PANTHER" id="PTHR10250:SF26">
    <property type="entry name" value="GLUTATHIONE S-TRANSFERASE 3, MITOCHONDRIAL"/>
    <property type="match status" value="1"/>
</dbReference>
<dbReference type="GO" id="GO:0004602">
    <property type="term" value="F:glutathione peroxidase activity"/>
    <property type="evidence" value="ECO:0007669"/>
    <property type="project" value="TreeGrafter"/>
</dbReference>
<keyword evidence="4 5" id="KW-0472">Membrane</keyword>
<evidence type="ECO:0000256" key="2">
    <source>
        <dbReference type="ARBA" id="ARBA00022692"/>
    </source>
</evidence>
<dbReference type="Gene3D" id="1.20.120.550">
    <property type="entry name" value="Membrane associated eicosanoid/glutathione metabolism-like domain"/>
    <property type="match status" value="1"/>
</dbReference>
<evidence type="ECO:0000256" key="1">
    <source>
        <dbReference type="ARBA" id="ARBA00004141"/>
    </source>
</evidence>
<evidence type="ECO:0000256" key="3">
    <source>
        <dbReference type="ARBA" id="ARBA00022989"/>
    </source>
</evidence>
<dbReference type="PANTHER" id="PTHR10250">
    <property type="entry name" value="MICROSOMAL GLUTATHIONE S-TRANSFERASE"/>
    <property type="match status" value="1"/>
</dbReference>
<dbReference type="InterPro" id="IPR050997">
    <property type="entry name" value="MAPEG"/>
</dbReference>
<dbReference type="Proteomes" id="UP000188320">
    <property type="component" value="Unassembled WGS sequence"/>
</dbReference>
<dbReference type="InterPro" id="IPR001129">
    <property type="entry name" value="Membr-assoc_MAPEG"/>
</dbReference>
<reference evidence="8" key="2">
    <citation type="submission" date="2017-01" db="EMBL/GenBank/DDBJ databases">
        <authorList>
            <person name="Wang Y."/>
            <person name="White M."/>
            <person name="Kvist S."/>
            <person name="Moncalvo J.-M."/>
        </authorList>
    </citation>
    <scope>NUCLEOTIDE SEQUENCE [LARGE SCALE GENOMIC DNA]</scope>
    <source>
        <strain evidence="8">COL-18-3</strain>
    </source>
</reference>
<gene>
    <name evidence="7" type="ORF">AX774_g3641</name>
    <name evidence="6" type="ORF">AX774_g4084</name>
</gene>
<keyword evidence="8" id="KW-1185">Reference proteome</keyword>
<evidence type="ECO:0000256" key="4">
    <source>
        <dbReference type="ARBA" id="ARBA00023136"/>
    </source>
</evidence>
<dbReference type="GO" id="GO:0004364">
    <property type="term" value="F:glutathione transferase activity"/>
    <property type="evidence" value="ECO:0007669"/>
    <property type="project" value="TreeGrafter"/>
</dbReference>
<evidence type="ECO:0000256" key="5">
    <source>
        <dbReference type="SAM" id="Phobius"/>
    </source>
</evidence>
<comment type="caution">
    <text evidence="6">The sequence shown here is derived from an EMBL/GenBank/DDBJ whole genome shotgun (WGS) entry which is preliminary data.</text>
</comment>
<feature type="transmembrane region" description="Helical" evidence="5">
    <location>
        <begin position="12"/>
        <end position="30"/>
    </location>
</feature>
<name>A0A1R1PN85_ZANCU</name>
<organism evidence="6 8">
    <name type="scientific">Zancudomyces culisetae</name>
    <name type="common">Gut fungus</name>
    <name type="synonym">Smittium culisetae</name>
    <dbReference type="NCBI Taxonomy" id="1213189"/>
    <lineage>
        <taxon>Eukaryota</taxon>
        <taxon>Fungi</taxon>
        <taxon>Fungi incertae sedis</taxon>
        <taxon>Zoopagomycota</taxon>
        <taxon>Kickxellomycotina</taxon>
        <taxon>Harpellomycetes</taxon>
        <taxon>Harpellales</taxon>
        <taxon>Legeriomycetaceae</taxon>
        <taxon>Zancudomyces</taxon>
    </lineage>
</organism>
<accession>A0A1R1PN85</accession>
<sequence>MVDLNGDYRYNILAAAAMLLQCQLAGVACGHSRRKYKIDYPDMGCGRYASKLSDKEWVEFNSAIRVHQNYVEQLPIAVGGVLLGGLYFPRFSAALGAVYVVGRFLYAQGYTKFGPKGRMAGAITANLSAIANLVTSFVGVYFAFKNGN</sequence>
<keyword evidence="6" id="KW-0808">Transferase</keyword>
<feature type="transmembrane region" description="Helical" evidence="5">
    <location>
        <begin position="74"/>
        <end position="100"/>
    </location>
</feature>
<comment type="subcellular location">
    <subcellularLocation>
        <location evidence="1">Membrane</location>
        <topology evidence="1">Multi-pass membrane protein</topology>
    </subcellularLocation>
</comment>
<keyword evidence="2 5" id="KW-0812">Transmembrane</keyword>
<dbReference type="GO" id="GO:0016020">
    <property type="term" value="C:membrane"/>
    <property type="evidence" value="ECO:0007669"/>
    <property type="project" value="UniProtKB-SubCell"/>
</dbReference>
<feature type="transmembrane region" description="Helical" evidence="5">
    <location>
        <begin position="120"/>
        <end position="144"/>
    </location>
</feature>
<reference evidence="6" key="1">
    <citation type="submission" date="2017-01" db="EMBL/GenBank/DDBJ databases">
        <authorList>
            <person name="Mah S.A."/>
            <person name="Swanson W.J."/>
            <person name="Moy G.W."/>
            <person name="Vacquier V.D."/>
        </authorList>
    </citation>
    <scope>NUCLEOTIDE SEQUENCE [LARGE SCALE GENOMIC DNA]</scope>
    <source>
        <strain evidence="6">COL-18-3</strain>
    </source>
</reference>
<evidence type="ECO:0000313" key="8">
    <source>
        <dbReference type="Proteomes" id="UP000188320"/>
    </source>
</evidence>
<dbReference type="AlphaFoldDB" id="A0A1R1PN85"/>
<dbReference type="EMBL" id="LSSK01000574">
    <property type="protein sequence ID" value="OMH82863.1"/>
    <property type="molecule type" value="Genomic_DNA"/>
</dbReference>
<dbReference type="SUPFAM" id="SSF161084">
    <property type="entry name" value="MAPEG domain-like"/>
    <property type="match status" value="1"/>
</dbReference>
<proteinExistence type="predicted"/>
<protein>
    <submittedName>
        <fullName evidence="6">Microsomal glutathione S-transferase 3</fullName>
    </submittedName>
</protein>
<dbReference type="GO" id="GO:0005783">
    <property type="term" value="C:endoplasmic reticulum"/>
    <property type="evidence" value="ECO:0007669"/>
    <property type="project" value="TreeGrafter"/>
</dbReference>
<keyword evidence="3 5" id="KW-1133">Transmembrane helix</keyword>
<dbReference type="GO" id="GO:0005635">
    <property type="term" value="C:nuclear envelope"/>
    <property type="evidence" value="ECO:0007669"/>
    <property type="project" value="TreeGrafter"/>
</dbReference>
<dbReference type="Pfam" id="PF01124">
    <property type="entry name" value="MAPEG"/>
    <property type="match status" value="1"/>
</dbReference>
<dbReference type="InterPro" id="IPR023352">
    <property type="entry name" value="MAPEG-like_dom_sf"/>
</dbReference>
<evidence type="ECO:0000313" key="6">
    <source>
        <dbReference type="EMBL" id="OMH82427.1"/>
    </source>
</evidence>
<evidence type="ECO:0000313" key="7">
    <source>
        <dbReference type="EMBL" id="OMH82863.1"/>
    </source>
</evidence>
<dbReference type="OrthoDB" id="410651at2759"/>